<reference evidence="2" key="1">
    <citation type="submission" date="2021-03" db="EMBL/GenBank/DDBJ databases">
        <title>Draft genome sequence of rust myrtle Austropuccinia psidii MF-1, a brazilian biotype.</title>
        <authorList>
            <person name="Quecine M.C."/>
            <person name="Pachon D.M.R."/>
            <person name="Bonatelli M.L."/>
            <person name="Correr F.H."/>
            <person name="Franceschini L.M."/>
            <person name="Leite T.F."/>
            <person name="Margarido G.R.A."/>
            <person name="Almeida C.A."/>
            <person name="Ferrarezi J.A."/>
            <person name="Labate C.A."/>
        </authorList>
    </citation>
    <scope>NUCLEOTIDE SEQUENCE</scope>
    <source>
        <strain evidence="2">MF-1</strain>
    </source>
</reference>
<proteinExistence type="predicted"/>
<dbReference type="AlphaFoldDB" id="A0A9Q3HRF6"/>
<feature type="region of interest" description="Disordered" evidence="1">
    <location>
        <begin position="97"/>
        <end position="128"/>
    </location>
</feature>
<sequence length="216" mass="24473">MPMISEPELELSMSNSNRDKSQSEDSDRHLYEPVKAVLHIVQGQRFGNVATNPPRSDEILEYPEKLPQRGGNSEIVQWIESTIIQDSNQEDEGIPYQKERGKQGRGPSSFYQKASSQKPSPRSEKEQVKELEKTIFPQLQDTKNPKICYGQCLQHGQNLDVIQGKRGTKNETTSFPKEITLSPDVENTLNEIRGSILPLEDIKNILLSLQEINNSL</sequence>
<feature type="region of interest" description="Disordered" evidence="1">
    <location>
        <begin position="1"/>
        <end position="31"/>
    </location>
</feature>
<organism evidence="2 3">
    <name type="scientific">Austropuccinia psidii MF-1</name>
    <dbReference type="NCBI Taxonomy" id="1389203"/>
    <lineage>
        <taxon>Eukaryota</taxon>
        <taxon>Fungi</taxon>
        <taxon>Dikarya</taxon>
        <taxon>Basidiomycota</taxon>
        <taxon>Pucciniomycotina</taxon>
        <taxon>Pucciniomycetes</taxon>
        <taxon>Pucciniales</taxon>
        <taxon>Sphaerophragmiaceae</taxon>
        <taxon>Austropuccinia</taxon>
    </lineage>
</organism>
<feature type="region of interest" description="Disordered" evidence="1">
    <location>
        <begin position="46"/>
        <end position="71"/>
    </location>
</feature>
<comment type="caution">
    <text evidence="2">The sequence shown here is derived from an EMBL/GenBank/DDBJ whole genome shotgun (WGS) entry which is preliminary data.</text>
</comment>
<protein>
    <submittedName>
        <fullName evidence="2">Uncharacterized protein</fullName>
    </submittedName>
</protein>
<feature type="compositionally biased region" description="Polar residues" evidence="1">
    <location>
        <begin position="109"/>
        <end position="120"/>
    </location>
</feature>
<keyword evidence="3" id="KW-1185">Reference proteome</keyword>
<accession>A0A9Q3HRF6</accession>
<feature type="compositionally biased region" description="Basic and acidic residues" evidence="1">
    <location>
        <begin position="55"/>
        <end position="67"/>
    </location>
</feature>
<evidence type="ECO:0000256" key="1">
    <source>
        <dbReference type="SAM" id="MobiDB-lite"/>
    </source>
</evidence>
<name>A0A9Q3HRF6_9BASI</name>
<gene>
    <name evidence="2" type="ORF">O181_054448</name>
</gene>
<dbReference type="EMBL" id="AVOT02024196">
    <property type="protein sequence ID" value="MBW0514733.1"/>
    <property type="molecule type" value="Genomic_DNA"/>
</dbReference>
<dbReference type="Proteomes" id="UP000765509">
    <property type="component" value="Unassembled WGS sequence"/>
</dbReference>
<evidence type="ECO:0000313" key="3">
    <source>
        <dbReference type="Proteomes" id="UP000765509"/>
    </source>
</evidence>
<feature type="compositionally biased region" description="Basic and acidic residues" evidence="1">
    <location>
        <begin position="17"/>
        <end position="31"/>
    </location>
</feature>
<evidence type="ECO:0000313" key="2">
    <source>
        <dbReference type="EMBL" id="MBW0514733.1"/>
    </source>
</evidence>